<organism evidence="2 4">
    <name type="scientific">Candidatus Methanoperedens nitratireducens</name>
    <dbReference type="NCBI Taxonomy" id="1392998"/>
    <lineage>
        <taxon>Archaea</taxon>
        <taxon>Methanobacteriati</taxon>
        <taxon>Methanobacteriota</taxon>
        <taxon>Stenosarchaea group</taxon>
        <taxon>Methanomicrobia</taxon>
        <taxon>Methanosarcinales</taxon>
        <taxon>ANME-2 cluster</taxon>
        <taxon>Candidatus Methanoperedentaceae</taxon>
        <taxon>Candidatus Methanoperedens</taxon>
    </lineage>
</organism>
<dbReference type="InterPro" id="IPR053737">
    <property type="entry name" value="Type_II_TA_Toxin"/>
</dbReference>
<dbReference type="Proteomes" id="UP000218615">
    <property type="component" value="Unassembled WGS sequence"/>
</dbReference>
<proteinExistence type="predicted"/>
<gene>
    <name evidence="3" type="ORF">MNV_2420004</name>
    <name evidence="2" type="ORF">MPEBLZ_04148</name>
</gene>
<dbReference type="NCBIfam" id="TIGR01550">
    <property type="entry name" value="DOC_P1"/>
    <property type="match status" value="1"/>
</dbReference>
<evidence type="ECO:0000313" key="4">
    <source>
        <dbReference type="Proteomes" id="UP000050360"/>
    </source>
</evidence>
<dbReference type="EMBL" id="FZMP01000160">
    <property type="protein sequence ID" value="SNQ61157.1"/>
    <property type="molecule type" value="Genomic_DNA"/>
</dbReference>
<dbReference type="GO" id="GO:0016301">
    <property type="term" value="F:kinase activity"/>
    <property type="evidence" value="ECO:0007669"/>
    <property type="project" value="InterPro"/>
</dbReference>
<feature type="domain" description="Fido" evidence="1">
    <location>
        <begin position="7"/>
        <end position="118"/>
    </location>
</feature>
<dbReference type="PROSITE" id="PS51459">
    <property type="entry name" value="FIDO"/>
    <property type="match status" value="1"/>
</dbReference>
<accession>A0A0P7ZCV3</accession>
<reference evidence="2 4" key="1">
    <citation type="submission" date="2015-09" db="EMBL/GenBank/DDBJ databases">
        <title>A metagenomics-based metabolic model of nitrate-dependent anaerobic oxidation of methane by Methanoperedens-like archaea.</title>
        <authorList>
            <person name="Arshad A."/>
            <person name="Speth D.R."/>
            <person name="De Graaf R.M."/>
            <person name="Op Den Camp H.J."/>
            <person name="Jetten M.S."/>
            <person name="Welte C.U."/>
        </authorList>
    </citation>
    <scope>NUCLEOTIDE SEQUENCE [LARGE SCALE GENOMIC DNA]</scope>
</reference>
<reference evidence="5" key="3">
    <citation type="submission" date="2017-06" db="EMBL/GenBank/DDBJ databases">
        <authorList>
            <person name="Cremers G."/>
        </authorList>
    </citation>
    <scope>NUCLEOTIDE SEQUENCE [LARGE SCALE GENOMIC DNA]</scope>
</reference>
<dbReference type="InterPro" id="IPR003812">
    <property type="entry name" value="Fido"/>
</dbReference>
<evidence type="ECO:0000313" key="2">
    <source>
        <dbReference type="EMBL" id="KPQ41304.1"/>
    </source>
</evidence>
<dbReference type="PANTHER" id="PTHR39426:SF1">
    <property type="entry name" value="HOMOLOGY TO DEATH-ON-CURING PROTEIN OF PHAGE P1"/>
    <property type="match status" value="1"/>
</dbReference>
<dbReference type="AlphaFoldDB" id="A0A0P7ZCV3"/>
<evidence type="ECO:0000313" key="3">
    <source>
        <dbReference type="EMBL" id="SNQ61157.1"/>
    </source>
</evidence>
<name>A0A0P7ZCV3_9EURY</name>
<dbReference type="SUPFAM" id="SSF140931">
    <property type="entry name" value="Fic-like"/>
    <property type="match status" value="1"/>
</dbReference>
<keyword evidence="5" id="KW-1185">Reference proteome</keyword>
<dbReference type="InterPro" id="IPR006440">
    <property type="entry name" value="Doc"/>
</dbReference>
<dbReference type="Proteomes" id="UP000050360">
    <property type="component" value="Unassembled WGS sequence"/>
</dbReference>
<protein>
    <submittedName>
        <fullName evidence="3">Death-on-curing family protein</fullName>
    </submittedName>
    <submittedName>
        <fullName evidence="2">Fic/DOC family protein</fullName>
    </submittedName>
</protein>
<evidence type="ECO:0000313" key="5">
    <source>
        <dbReference type="Proteomes" id="UP000218615"/>
    </source>
</evidence>
<dbReference type="PANTHER" id="PTHR39426">
    <property type="entry name" value="HOMOLOGY TO DEATH-ON-CURING PROTEIN OF PHAGE P1"/>
    <property type="match status" value="1"/>
</dbReference>
<accession>A0A284VPQ0</accession>
<dbReference type="InterPro" id="IPR036597">
    <property type="entry name" value="Fido-like_dom_sf"/>
</dbReference>
<reference evidence="3" key="2">
    <citation type="submission" date="2017-06" db="EMBL/GenBank/DDBJ databases">
        <authorList>
            <person name="Kim H.J."/>
            <person name="Triplett B.A."/>
        </authorList>
    </citation>
    <scope>NUCLEOTIDE SEQUENCE [LARGE SCALE GENOMIC DNA]</scope>
    <source>
        <strain evidence="3">Mnv1</strain>
    </source>
</reference>
<evidence type="ECO:0000259" key="1">
    <source>
        <dbReference type="PROSITE" id="PS51459"/>
    </source>
</evidence>
<dbReference type="Gene3D" id="1.20.120.1870">
    <property type="entry name" value="Fic/DOC protein, Fido domain"/>
    <property type="match status" value="1"/>
</dbReference>
<sequence length="126" mass="14371">MNYVNKLTEQNIMDIHEDIIEIYGGTKGILNQGTISHLVYLIDRKIDVFKKASLALEQIIVGHPFIDGNKRTAFGVSDIILRSEGYHIHASEDKIQNVLLKIAKYECTVEEIEKWLRNTVIPLHLG</sequence>
<dbReference type="Pfam" id="PF02661">
    <property type="entry name" value="Fic"/>
    <property type="match status" value="1"/>
</dbReference>
<dbReference type="EMBL" id="LKCM01000381">
    <property type="protein sequence ID" value="KPQ41304.1"/>
    <property type="molecule type" value="Genomic_DNA"/>
</dbReference>